<dbReference type="HOGENOM" id="CLU_1719449_0_0_9"/>
<reference evidence="2 3" key="1">
    <citation type="submission" date="2011-11" db="EMBL/GenBank/DDBJ databases">
        <title>The Noncontiguous Finished genome of Desulfosporosinus youngiae DSM 17734.</title>
        <authorList>
            <consortium name="US DOE Joint Genome Institute (JGI-PGF)"/>
            <person name="Lucas S."/>
            <person name="Han J."/>
            <person name="Lapidus A."/>
            <person name="Cheng J.-F."/>
            <person name="Goodwin L."/>
            <person name="Pitluck S."/>
            <person name="Peters L."/>
            <person name="Ovchinnikova G."/>
            <person name="Lu M."/>
            <person name="Land M.L."/>
            <person name="Hauser L."/>
            <person name="Pester M."/>
            <person name="Spring S."/>
            <person name="Ollivier B."/>
            <person name="Rattei T."/>
            <person name="Klenk H.-P."/>
            <person name="Wagner M."/>
            <person name="Loy A."/>
            <person name="Woyke T.J."/>
        </authorList>
    </citation>
    <scope>NUCLEOTIDE SEQUENCE [LARGE SCALE GENOMIC DNA]</scope>
    <source>
        <strain evidence="2 3">DSM 17734</strain>
    </source>
</reference>
<gene>
    <name evidence="2" type="ORF">DesyoDRAFT_2523</name>
</gene>
<dbReference type="STRING" id="768710.DesyoDRAFT_2523"/>
<dbReference type="AlphaFoldDB" id="H5Y4J4"/>
<protein>
    <submittedName>
        <fullName evidence="2">Uncharacterized protein</fullName>
    </submittedName>
</protein>
<evidence type="ECO:0000313" key="2">
    <source>
        <dbReference type="EMBL" id="EHQ89592.1"/>
    </source>
</evidence>
<sequence length="152" mass="17526">MALINRRRPYLPHFWDGKVRRLIGQASISYSDGYTERKRLSLNRIYPGQAKAWHYTLEDYQLSRSDQVLSQQEYHTILAVADKAADSTAFVEFMLRLIRDALNDLMQIEQVREQVTDQVERLMSALGSETLSAKELLEQLGLSTVQRSATFS</sequence>
<evidence type="ECO:0000313" key="3">
    <source>
        <dbReference type="Proteomes" id="UP000005104"/>
    </source>
</evidence>
<evidence type="ECO:0000256" key="1">
    <source>
        <dbReference type="SAM" id="Coils"/>
    </source>
</evidence>
<organism evidence="2 3">
    <name type="scientific">Desulfosporosinus youngiae DSM 17734</name>
    <dbReference type="NCBI Taxonomy" id="768710"/>
    <lineage>
        <taxon>Bacteria</taxon>
        <taxon>Bacillati</taxon>
        <taxon>Bacillota</taxon>
        <taxon>Clostridia</taxon>
        <taxon>Eubacteriales</taxon>
        <taxon>Desulfitobacteriaceae</taxon>
        <taxon>Desulfosporosinus</taxon>
    </lineage>
</organism>
<keyword evidence="3" id="KW-1185">Reference proteome</keyword>
<feature type="coiled-coil region" evidence="1">
    <location>
        <begin position="98"/>
        <end position="125"/>
    </location>
</feature>
<proteinExistence type="predicted"/>
<accession>H5Y4J4</accession>
<name>H5Y4J4_9FIRM</name>
<keyword evidence="1" id="KW-0175">Coiled coil</keyword>
<dbReference type="RefSeq" id="WP_007783350.1">
    <property type="nucleotide sequence ID" value="NZ_CM001441.1"/>
</dbReference>
<dbReference type="Proteomes" id="UP000005104">
    <property type="component" value="Chromosome"/>
</dbReference>
<dbReference type="EMBL" id="CM001441">
    <property type="protein sequence ID" value="EHQ89592.1"/>
    <property type="molecule type" value="Genomic_DNA"/>
</dbReference>